<evidence type="ECO:0000313" key="3">
    <source>
        <dbReference type="Proteomes" id="UP000053370"/>
    </source>
</evidence>
<reference evidence="2" key="1">
    <citation type="journal article" date="2015" name="Genome Announc.">
        <title>Draft Genome Sequence of Anaerolineae Strain TC1, a Novel Isolate from a Methanogenic Wastewater Treatment System.</title>
        <authorList>
            <person name="Matsuura N."/>
            <person name="Tourlousse D.M."/>
            <person name="Sun L."/>
            <person name="Toyonaga M."/>
            <person name="Kuroda K."/>
            <person name="Ohashi A."/>
            <person name="Cruz R."/>
            <person name="Yamaguchi T."/>
            <person name="Sekiguchi Y."/>
        </authorList>
    </citation>
    <scope>NUCLEOTIDE SEQUENCE [LARGE SCALE GENOMIC DNA]</scope>
    <source>
        <strain evidence="2">TC1</strain>
    </source>
</reference>
<accession>A0A0K8P9Z4</accession>
<protein>
    <submittedName>
        <fullName evidence="2">Uncharacterized protein</fullName>
    </submittedName>
</protein>
<feature type="signal peptide" evidence="1">
    <location>
        <begin position="1"/>
        <end position="26"/>
    </location>
</feature>
<feature type="chain" id="PRO_5005513894" evidence="1">
    <location>
        <begin position="27"/>
        <end position="425"/>
    </location>
</feature>
<name>A0A0K8P9Z4_9CHLR</name>
<dbReference type="OrthoDB" id="159404at2"/>
<sequence length="425" mass="45774">MKHKNIQVLFLIILVFLLSISMTAVNAEGEQVFPSYTITDVIPGASVTLITRDFPANSDFVVSMKDMNSTGDFVDVVKFNTQAGGSFSVKIEIPEDLKSTREIAMLVSNTDGIQIPSSFHNHTPDQESNPVISGGIYTGTPSFTITEVIPGESVTISAINFPANVVFNVTMGSYNPCGFGQLVESFNSEAGGSFERTIAIPANLKSVTPISIRLDSVEGFYAFNWFGNVAPATVEGAEGSPAVVEPAAQCNFSVFPSFTIQSVVKGESVTIDTLNFPANSSFTVKMGYYVKGSHPFFGYHDCGPDCGFGPTSFNFQSYNGYFTGSGPMGGFNPFHSDHMNPPFNGHRSNLAFVGIEVGTYDTGDGAPQTLTYQIPADLKAYDPIIVWIEDKGACGFYAFNYFWNRTTGTAPAANIPVVEVEQIAK</sequence>
<gene>
    <name evidence="2" type="ORF">ATC1_11257</name>
</gene>
<proteinExistence type="predicted"/>
<dbReference type="STRING" id="1678840.ATC1_11257"/>
<keyword evidence="1" id="KW-0732">Signal</keyword>
<evidence type="ECO:0000256" key="1">
    <source>
        <dbReference type="SAM" id="SignalP"/>
    </source>
</evidence>
<dbReference type="Proteomes" id="UP000053370">
    <property type="component" value="Unassembled WGS sequence"/>
</dbReference>
<dbReference type="EMBL" id="DF968179">
    <property type="protein sequence ID" value="GAP39329.1"/>
    <property type="molecule type" value="Genomic_DNA"/>
</dbReference>
<keyword evidence="3" id="KW-1185">Reference proteome</keyword>
<dbReference type="AlphaFoldDB" id="A0A0K8P9Z4"/>
<dbReference type="RefSeq" id="WP_062277439.1">
    <property type="nucleotide sequence ID" value="NZ_DF968179.1"/>
</dbReference>
<evidence type="ECO:0000313" key="2">
    <source>
        <dbReference type="EMBL" id="GAP39329.1"/>
    </source>
</evidence>
<organism evidence="2">
    <name type="scientific">Flexilinea flocculi</name>
    <dbReference type="NCBI Taxonomy" id="1678840"/>
    <lineage>
        <taxon>Bacteria</taxon>
        <taxon>Bacillati</taxon>
        <taxon>Chloroflexota</taxon>
        <taxon>Anaerolineae</taxon>
        <taxon>Anaerolineales</taxon>
        <taxon>Anaerolineaceae</taxon>
        <taxon>Flexilinea</taxon>
    </lineage>
</organism>